<dbReference type="RefSeq" id="WP_141339018.1">
    <property type="nucleotide sequence ID" value="NZ_JBHMAX010000016.1"/>
</dbReference>
<dbReference type="EMBL" id="JBHMAX010000016">
    <property type="protein sequence ID" value="MFB9732058.1"/>
    <property type="molecule type" value="Genomic_DNA"/>
</dbReference>
<evidence type="ECO:0000313" key="4">
    <source>
        <dbReference type="Proteomes" id="UP001589613"/>
    </source>
</evidence>
<evidence type="ECO:0000313" key="3">
    <source>
        <dbReference type="EMBL" id="MFB9732058.1"/>
    </source>
</evidence>
<evidence type="ECO:0000259" key="2">
    <source>
        <dbReference type="Pfam" id="PF04909"/>
    </source>
</evidence>
<dbReference type="PANTHER" id="PTHR21240">
    <property type="entry name" value="2-AMINO-3-CARBOXYLMUCONATE-6-SEMIALDEHYDE DECARBOXYLASE"/>
    <property type="match status" value="1"/>
</dbReference>
<reference evidence="3 4" key="1">
    <citation type="submission" date="2024-09" db="EMBL/GenBank/DDBJ databases">
        <authorList>
            <person name="Sun Q."/>
            <person name="Mori K."/>
        </authorList>
    </citation>
    <scope>NUCLEOTIDE SEQUENCE [LARGE SCALE GENOMIC DNA]</scope>
    <source>
        <strain evidence="3 4">JCM 12763</strain>
    </source>
</reference>
<dbReference type="InterPro" id="IPR032465">
    <property type="entry name" value="ACMSD"/>
</dbReference>
<dbReference type="SUPFAM" id="SSF51556">
    <property type="entry name" value="Metallo-dependent hydrolases"/>
    <property type="match status" value="1"/>
</dbReference>
<name>A0ABV5V2W8_9MICO</name>
<comment type="caution">
    <text evidence="3">The sequence shown here is derived from an EMBL/GenBank/DDBJ whole genome shotgun (WGS) entry which is preliminary data.</text>
</comment>
<organism evidence="3 4">
    <name type="scientific">Ornithinimicrobium kibberense</name>
    <dbReference type="NCBI Taxonomy" id="282060"/>
    <lineage>
        <taxon>Bacteria</taxon>
        <taxon>Bacillati</taxon>
        <taxon>Actinomycetota</taxon>
        <taxon>Actinomycetes</taxon>
        <taxon>Micrococcales</taxon>
        <taxon>Ornithinimicrobiaceae</taxon>
        <taxon>Ornithinimicrobium</taxon>
    </lineage>
</organism>
<dbReference type="CDD" id="cd01292">
    <property type="entry name" value="metallo-dependent_hydrolases"/>
    <property type="match status" value="1"/>
</dbReference>
<feature type="domain" description="Amidohydrolase-related" evidence="2">
    <location>
        <begin position="31"/>
        <end position="298"/>
    </location>
</feature>
<gene>
    <name evidence="3" type="ORF">ACFFN0_08370</name>
</gene>
<dbReference type="Pfam" id="PF04909">
    <property type="entry name" value="Amidohydro_2"/>
    <property type="match status" value="1"/>
</dbReference>
<dbReference type="InterPro" id="IPR006680">
    <property type="entry name" value="Amidohydro-rel"/>
</dbReference>
<accession>A0ABV5V2W8</accession>
<protein>
    <submittedName>
        <fullName evidence="3">Amidohydrolase family protein</fullName>
    </submittedName>
</protein>
<sequence length="313" mass="34355">MTGGGTSLRAPRTDGEVAAYLRALDVPGLADVHVHFHPDRLMQRIWAYFDEGERHYGVAWPVRYRTGTEDRLRTLAALGVHRVPALTYAHRPGMAASLNAWCADFADAHPQVLRCATLYPEPGAAQQMREAVAGGLQLVKVHVVVSDLDPADEELDEAWEVLARAAVPVVIHAGHGPRAGRFSGPEGVAHLLADHPDLTLVVAHMGMPDYDAFADLVEAHERVHLDTTMVGTDFMERLAPVPPRFLGRLAELRPRIVLGSDFPNLPYPYAHQVEALHRWGLGEDWMRDVLWNNGARLVPDYLPPAGVGVNTSG</sequence>
<keyword evidence="1" id="KW-0456">Lyase</keyword>
<proteinExistence type="predicted"/>
<dbReference type="Proteomes" id="UP001589613">
    <property type="component" value="Unassembled WGS sequence"/>
</dbReference>
<dbReference type="Gene3D" id="3.20.20.140">
    <property type="entry name" value="Metal-dependent hydrolases"/>
    <property type="match status" value="1"/>
</dbReference>
<dbReference type="PANTHER" id="PTHR21240:SF28">
    <property type="entry name" value="ISO-OROTATE DECARBOXYLASE (EUROFUNG)"/>
    <property type="match status" value="1"/>
</dbReference>
<evidence type="ECO:0000256" key="1">
    <source>
        <dbReference type="ARBA" id="ARBA00023239"/>
    </source>
</evidence>
<dbReference type="InterPro" id="IPR032466">
    <property type="entry name" value="Metal_Hydrolase"/>
</dbReference>
<keyword evidence="4" id="KW-1185">Reference proteome</keyword>